<organism evidence="3">
    <name type="scientific">marine metagenome</name>
    <dbReference type="NCBI Taxonomy" id="408172"/>
    <lineage>
        <taxon>unclassified sequences</taxon>
        <taxon>metagenomes</taxon>
        <taxon>ecological metagenomes</taxon>
    </lineage>
</organism>
<dbReference type="InterPro" id="IPR043143">
    <property type="entry name" value="Mal/L-sulf/L-lact_DH-like_NADP"/>
</dbReference>
<dbReference type="InterPro" id="IPR043144">
    <property type="entry name" value="Mal/L-sulf/L-lact_DH-like_ah"/>
</dbReference>
<keyword evidence="2" id="KW-0560">Oxidoreductase</keyword>
<dbReference type="InterPro" id="IPR003767">
    <property type="entry name" value="Malate/L-lactate_DH-like"/>
</dbReference>
<protein>
    <recommendedName>
        <fullName evidence="4">Sulfolactate dehydrogenase</fullName>
    </recommendedName>
</protein>
<evidence type="ECO:0000256" key="1">
    <source>
        <dbReference type="ARBA" id="ARBA00006056"/>
    </source>
</evidence>
<evidence type="ECO:0000256" key="2">
    <source>
        <dbReference type="ARBA" id="ARBA00023002"/>
    </source>
</evidence>
<reference evidence="3" key="1">
    <citation type="submission" date="2018-05" db="EMBL/GenBank/DDBJ databases">
        <authorList>
            <person name="Lanie J.A."/>
            <person name="Ng W.-L."/>
            <person name="Kazmierczak K.M."/>
            <person name="Andrzejewski T.M."/>
            <person name="Davidsen T.M."/>
            <person name="Wayne K.J."/>
            <person name="Tettelin H."/>
            <person name="Glass J.I."/>
            <person name="Rusch D."/>
            <person name="Podicherti R."/>
            <person name="Tsui H.-C.T."/>
            <person name="Winkler M.E."/>
        </authorList>
    </citation>
    <scope>NUCLEOTIDE SEQUENCE</scope>
</reference>
<accession>A0A382H2T7</accession>
<dbReference type="PANTHER" id="PTHR11091">
    <property type="entry name" value="OXIDOREDUCTASE-RELATED"/>
    <property type="match status" value="1"/>
</dbReference>
<proteinExistence type="inferred from homology"/>
<dbReference type="GO" id="GO:0016491">
    <property type="term" value="F:oxidoreductase activity"/>
    <property type="evidence" value="ECO:0007669"/>
    <property type="project" value="UniProtKB-KW"/>
</dbReference>
<dbReference type="SUPFAM" id="SSF89733">
    <property type="entry name" value="L-sulfolactate dehydrogenase-like"/>
    <property type="match status" value="1"/>
</dbReference>
<dbReference type="AlphaFoldDB" id="A0A382H2T7"/>
<dbReference type="InterPro" id="IPR036111">
    <property type="entry name" value="Mal/L-sulfo/L-lacto_DH-like_sf"/>
</dbReference>
<sequence>MPLALGIIDAENQGIKSHGFHYLPIYCLHLKCKKVKGSANPVLNTISNVSFKVNADNGFAHRAITLGMEKLIPSAKENGISSLAITNSYNCGVLGYHTKNIAKEKLLAIGFTNAPASIAPLGGIKPVVGTNPISIAVYNKGGVNIIIDQSASVVAKSEISVRAKSGEKIPEGWAFGPDGKITTDAATALKGTMAPAGKYKGFGMGLFVEIMSACLTGSNLGIEASSFANDQGGPPGTGQFFIAINPEKYSNSFEDKIEKIIKSIKSQEKARVPGSKRISNYKTNVNNEISIKEELYNKIISLSE</sequence>
<dbReference type="Gene3D" id="1.10.1530.10">
    <property type="match status" value="1"/>
</dbReference>
<dbReference type="EMBL" id="UINC01058800">
    <property type="protein sequence ID" value="SVB81472.1"/>
    <property type="molecule type" value="Genomic_DNA"/>
</dbReference>
<dbReference type="PANTHER" id="PTHR11091:SF0">
    <property type="entry name" value="MALATE DEHYDROGENASE"/>
    <property type="match status" value="1"/>
</dbReference>
<name>A0A382H2T7_9ZZZZ</name>
<dbReference type="Gene3D" id="3.30.1370.60">
    <property type="entry name" value="Hypothetical oxidoreductase yiak, domain 2"/>
    <property type="match status" value="1"/>
</dbReference>
<evidence type="ECO:0000313" key="3">
    <source>
        <dbReference type="EMBL" id="SVB81472.1"/>
    </source>
</evidence>
<evidence type="ECO:0008006" key="4">
    <source>
        <dbReference type="Google" id="ProtNLM"/>
    </source>
</evidence>
<dbReference type="Pfam" id="PF02615">
    <property type="entry name" value="Ldh_2"/>
    <property type="match status" value="1"/>
</dbReference>
<gene>
    <name evidence="3" type="ORF">METZ01_LOCUS234326</name>
</gene>
<comment type="similarity">
    <text evidence="1">Belongs to the LDH2/MDH2 oxidoreductase family.</text>
</comment>